<sequence>MGLLSFFQNGKSCLAFDDLEIDVSLSETHTYESDITKNPVEKGSPICDNIVHKQPKVSIKGLCSPLKIEYLGGIKAMSAQSFVQNKWQQLLKLKLSGEKITLFTGLDIYPDMIMTTLNKTRDSSNVNHLEFTANFERIKIVPVEYTSMKINIPKSASKTKVNSANKTNAGLQDKKPVDNSYLDAGLKWFGF</sequence>
<accession>A0A6N6VMR6</accession>
<comment type="caution">
    <text evidence="2">The sequence shown here is derived from an EMBL/GenBank/DDBJ whole genome shotgun (WGS) entry which is preliminary data.</text>
</comment>
<dbReference type="AlphaFoldDB" id="A0A6N6VMR6"/>
<dbReference type="Proteomes" id="UP000437748">
    <property type="component" value="Unassembled WGS sequence"/>
</dbReference>
<feature type="domain" description="Dit-like phage tail protein N-terminal" evidence="1">
    <location>
        <begin position="22"/>
        <end position="147"/>
    </location>
</feature>
<gene>
    <name evidence="2" type="ORF">GCL60_16570</name>
</gene>
<dbReference type="OrthoDB" id="2969869at2"/>
<name>A0A6N6VMR6_9BACT</name>
<organism evidence="2 3">
    <name type="scientific">Silvanigrella paludirubra</name>
    <dbReference type="NCBI Taxonomy" id="2499159"/>
    <lineage>
        <taxon>Bacteria</taxon>
        <taxon>Pseudomonadati</taxon>
        <taxon>Bdellovibrionota</taxon>
        <taxon>Oligoflexia</taxon>
        <taxon>Silvanigrellales</taxon>
        <taxon>Silvanigrellaceae</taxon>
        <taxon>Silvanigrella</taxon>
    </lineage>
</organism>
<reference evidence="2 3" key="1">
    <citation type="submission" date="2019-10" db="EMBL/GenBank/DDBJ databases">
        <title>New species of Slilvanegrellaceae.</title>
        <authorList>
            <person name="Pitt A."/>
            <person name="Hahn M.W."/>
        </authorList>
    </citation>
    <scope>NUCLEOTIDE SEQUENCE [LARGE SCALE GENOMIC DNA]</scope>
    <source>
        <strain evidence="2 3">SP-Ram-0.45-NSY-1</strain>
    </source>
</reference>
<dbReference type="InterPro" id="IPR048494">
    <property type="entry name" value="Dit-like_N"/>
</dbReference>
<proteinExistence type="predicted"/>
<evidence type="ECO:0000259" key="1">
    <source>
        <dbReference type="Pfam" id="PF21821"/>
    </source>
</evidence>
<dbReference type="RefSeq" id="WP_153421868.1">
    <property type="nucleotide sequence ID" value="NZ_WFLM01000009.1"/>
</dbReference>
<protein>
    <recommendedName>
        <fullName evidence="1">Dit-like phage tail protein N-terminal domain-containing protein</fullName>
    </recommendedName>
</protein>
<evidence type="ECO:0000313" key="3">
    <source>
        <dbReference type="Proteomes" id="UP000437748"/>
    </source>
</evidence>
<evidence type="ECO:0000313" key="2">
    <source>
        <dbReference type="EMBL" id="KAB8035843.1"/>
    </source>
</evidence>
<dbReference type="Pfam" id="PF21821">
    <property type="entry name" value="Dit_like"/>
    <property type="match status" value="1"/>
</dbReference>
<keyword evidence="3" id="KW-1185">Reference proteome</keyword>
<dbReference type="EMBL" id="WFLM01000009">
    <property type="protein sequence ID" value="KAB8035843.1"/>
    <property type="molecule type" value="Genomic_DNA"/>
</dbReference>